<keyword evidence="1" id="KW-0378">Hydrolase</keyword>
<dbReference type="Gene3D" id="3.30.1330.40">
    <property type="entry name" value="RutC-like"/>
    <property type="match status" value="3"/>
</dbReference>
<evidence type="ECO:0000313" key="2">
    <source>
        <dbReference type="Proteomes" id="UP001589810"/>
    </source>
</evidence>
<dbReference type="CDD" id="cd00448">
    <property type="entry name" value="YjgF_YER057c_UK114_family"/>
    <property type="match status" value="1"/>
</dbReference>
<dbReference type="PANTHER" id="PTHR43857:SF1">
    <property type="entry name" value="YJGH FAMILY PROTEIN"/>
    <property type="match status" value="1"/>
</dbReference>
<dbReference type="Pfam" id="PF01042">
    <property type="entry name" value="Ribonuc_L-PSP"/>
    <property type="match status" value="3"/>
</dbReference>
<accession>A0ABV6MLV7</accession>
<evidence type="ECO:0000313" key="1">
    <source>
        <dbReference type="EMBL" id="MFC0541288.1"/>
    </source>
</evidence>
<name>A0ABV6MLV7_9PSEU</name>
<dbReference type="SUPFAM" id="SSF55298">
    <property type="entry name" value="YjgF-like"/>
    <property type="match status" value="3"/>
</dbReference>
<dbReference type="EC" id="3.5.-.-" evidence="1"/>
<dbReference type="InterPro" id="IPR006175">
    <property type="entry name" value="YjgF/YER057c/UK114"/>
</dbReference>
<protein>
    <submittedName>
        <fullName evidence="1">RidA family protein</fullName>
        <ecNumber evidence="1">3.5.-.-</ecNumber>
    </submittedName>
</protein>
<organism evidence="1 2">
    <name type="scientific">Kutzneria chonburiensis</name>
    <dbReference type="NCBI Taxonomy" id="1483604"/>
    <lineage>
        <taxon>Bacteria</taxon>
        <taxon>Bacillati</taxon>
        <taxon>Actinomycetota</taxon>
        <taxon>Actinomycetes</taxon>
        <taxon>Pseudonocardiales</taxon>
        <taxon>Pseudonocardiaceae</taxon>
        <taxon>Kutzneria</taxon>
    </lineage>
</organism>
<proteinExistence type="predicted"/>
<dbReference type="InterPro" id="IPR035959">
    <property type="entry name" value="RutC-like_sf"/>
</dbReference>
<dbReference type="RefSeq" id="WP_273942724.1">
    <property type="nucleotide sequence ID" value="NZ_CP097263.1"/>
</dbReference>
<dbReference type="GO" id="GO:0016787">
    <property type="term" value="F:hydrolase activity"/>
    <property type="evidence" value="ECO:0007669"/>
    <property type="project" value="UniProtKB-KW"/>
</dbReference>
<dbReference type="EMBL" id="JBHLUD010000002">
    <property type="protein sequence ID" value="MFC0541288.1"/>
    <property type="molecule type" value="Genomic_DNA"/>
</dbReference>
<gene>
    <name evidence="1" type="ORF">ACFFH7_07320</name>
</gene>
<reference evidence="1 2" key="1">
    <citation type="submission" date="2024-09" db="EMBL/GenBank/DDBJ databases">
        <authorList>
            <person name="Sun Q."/>
            <person name="Mori K."/>
        </authorList>
    </citation>
    <scope>NUCLEOTIDE SEQUENCE [LARGE SCALE GENOMIC DNA]</scope>
    <source>
        <strain evidence="1 2">TBRC 1432</strain>
    </source>
</reference>
<keyword evidence="2" id="KW-1185">Reference proteome</keyword>
<dbReference type="Proteomes" id="UP001589810">
    <property type="component" value="Unassembled WGS sequence"/>
</dbReference>
<sequence>MLTEMAQVRRAGDLVYVAGQIDTAARGDVAGQTAAVFSRIDDLLGTVGASLRDVVDVFAFVKDPRWCLDVLDAARPFLPSDPPAWTLAGVTGAVEPDALVMIRVVAHVGPQPKRCVTTEAQAWRRSFPMSAAVIKGPLVFVSGQVATGPDGTVEPPFNHVAQSRECYAGMLDCLKEAGADFADVLDFTSFHEDIRGALPTMDEVYIPEIMAGIDTELSATTSHLGSTGLFRAGVLGSFHALADLSDGGRVGCTPDSIWWKGVLPIAGAARKRRGRLVTVAGQVACNPDASIHAAGDPDRQAVYIFESMREALAGVGATMADVVEISSFHKDPRSLPGVLDVARGYLGDNRPAWTAVAVPGLWMEGYLHEIAATAVVSGDLD</sequence>
<dbReference type="PANTHER" id="PTHR43857">
    <property type="entry name" value="BLR7761 PROTEIN"/>
    <property type="match status" value="1"/>
</dbReference>
<comment type="caution">
    <text evidence="1">The sequence shown here is derived from an EMBL/GenBank/DDBJ whole genome shotgun (WGS) entry which is preliminary data.</text>
</comment>